<proteinExistence type="predicted"/>
<dbReference type="EMBL" id="JFKE01000002">
    <property type="protein sequence ID" value="KAJ56847.1"/>
    <property type="molecule type" value="Genomic_DNA"/>
</dbReference>
<sequence>MPSDVTIVVPCFNEEQRLSRTAFLRYLDTAPNVSFLFVNDGSRDGTLALLNALAAQAGGRVQVLNLPANRGKAEAVRQGLRAAAHDGADHIGYWDADLATPLDAIDDFIRVLDKFRATQVVFGARRQLLGHRIRRTPMRRAVSFVCAALARQAIRLPVGDTQCGAKLLRNTPNLRAAIATPFTAGWLFDVELFARLSANLPDRHRAFYEQPLMEWQEVAGSKVSAAAILRSGLHMLWLIVRMRLATRPTPQDMPAT</sequence>
<keyword evidence="3" id="KW-1185">Reference proteome</keyword>
<evidence type="ECO:0000313" key="2">
    <source>
        <dbReference type="EMBL" id="KAJ56847.1"/>
    </source>
</evidence>
<evidence type="ECO:0000259" key="1">
    <source>
        <dbReference type="Pfam" id="PF00535"/>
    </source>
</evidence>
<dbReference type="Pfam" id="PF00535">
    <property type="entry name" value="Glycos_transf_2"/>
    <property type="match status" value="1"/>
</dbReference>
<dbReference type="PANTHER" id="PTHR10859">
    <property type="entry name" value="GLYCOSYL TRANSFERASE"/>
    <property type="match status" value="1"/>
</dbReference>
<dbReference type="SUPFAM" id="SSF53448">
    <property type="entry name" value="Nucleotide-diphospho-sugar transferases"/>
    <property type="match status" value="1"/>
</dbReference>
<dbReference type="Proteomes" id="UP000026249">
    <property type="component" value="Unassembled WGS sequence"/>
</dbReference>
<feature type="domain" description="Glycosyltransferase 2-like" evidence="1">
    <location>
        <begin position="6"/>
        <end position="144"/>
    </location>
</feature>
<dbReference type="Gene3D" id="3.90.550.10">
    <property type="entry name" value="Spore Coat Polysaccharide Biosynthesis Protein SpsA, Chain A"/>
    <property type="match status" value="1"/>
</dbReference>
<accession>A0A037ZPT5</accession>
<evidence type="ECO:0000313" key="3">
    <source>
        <dbReference type="Proteomes" id="UP000026249"/>
    </source>
</evidence>
<reference evidence="2 3" key="1">
    <citation type="submission" date="2014-03" db="EMBL/GenBank/DDBJ databases">
        <title>Draft Genome Sequence of Actibacterium mucosum KCTC 23349, a Marine Alphaproteobacterium with Complex Ionic Requirements Isolated from Mediterranean Seawater at Malvarrosa Beach, Valencia, Spain.</title>
        <authorList>
            <person name="Arahal D.R."/>
            <person name="Shao Z."/>
            <person name="Lai Q."/>
            <person name="Pujalte M.J."/>
        </authorList>
    </citation>
    <scope>NUCLEOTIDE SEQUENCE [LARGE SCALE GENOMIC DNA]</scope>
    <source>
        <strain evidence="2 3">KCTC 23349</strain>
    </source>
</reference>
<dbReference type="GO" id="GO:0006487">
    <property type="term" value="P:protein N-linked glycosylation"/>
    <property type="evidence" value="ECO:0007669"/>
    <property type="project" value="TreeGrafter"/>
</dbReference>
<dbReference type="InterPro" id="IPR029044">
    <property type="entry name" value="Nucleotide-diphossugar_trans"/>
</dbReference>
<name>A0A037ZPT5_9RHOB</name>
<dbReference type="AlphaFoldDB" id="A0A037ZPT5"/>
<dbReference type="STRING" id="1454373.ACMU_07870"/>
<dbReference type="PANTHER" id="PTHR10859:SF91">
    <property type="entry name" value="DOLICHYL-PHOSPHATE BETA-GLUCOSYLTRANSFERASE"/>
    <property type="match status" value="1"/>
</dbReference>
<gene>
    <name evidence="2" type="ORF">ACMU_07870</name>
</gene>
<organism evidence="2 3">
    <name type="scientific">Actibacterium mucosum KCTC 23349</name>
    <dbReference type="NCBI Taxonomy" id="1454373"/>
    <lineage>
        <taxon>Bacteria</taxon>
        <taxon>Pseudomonadati</taxon>
        <taxon>Pseudomonadota</taxon>
        <taxon>Alphaproteobacteria</taxon>
        <taxon>Rhodobacterales</taxon>
        <taxon>Roseobacteraceae</taxon>
        <taxon>Actibacterium</taxon>
    </lineage>
</organism>
<comment type="caution">
    <text evidence="2">The sequence shown here is derived from an EMBL/GenBank/DDBJ whole genome shotgun (WGS) entry which is preliminary data.</text>
</comment>
<dbReference type="InterPro" id="IPR001173">
    <property type="entry name" value="Glyco_trans_2-like"/>
</dbReference>
<protein>
    <recommendedName>
        <fullName evidence="1">Glycosyltransferase 2-like domain-containing protein</fullName>
    </recommendedName>
</protein>